<feature type="transmembrane region" description="Helical" evidence="2">
    <location>
        <begin position="279"/>
        <end position="300"/>
    </location>
</feature>
<dbReference type="EMBL" id="UHJJ01000008">
    <property type="protein sequence ID" value="SUQ14881.1"/>
    <property type="molecule type" value="Genomic_DNA"/>
</dbReference>
<dbReference type="Pfam" id="PF13476">
    <property type="entry name" value="AAA_23"/>
    <property type="match status" value="1"/>
</dbReference>
<keyword evidence="2" id="KW-0472">Membrane</keyword>
<evidence type="ECO:0000256" key="2">
    <source>
        <dbReference type="SAM" id="Phobius"/>
    </source>
</evidence>
<dbReference type="RefSeq" id="WP_109712167.1">
    <property type="nucleotide sequence ID" value="NZ_QGDS01000008.1"/>
</dbReference>
<dbReference type="PANTHER" id="PTHR41259:SF1">
    <property type="entry name" value="DOUBLE-STRAND BREAK REPAIR RAD50 ATPASE, PUTATIVE-RELATED"/>
    <property type="match status" value="1"/>
</dbReference>
<evidence type="ECO:0000256" key="1">
    <source>
        <dbReference type="SAM" id="Coils"/>
    </source>
</evidence>
<name>A0A315ZUE0_9FIRM</name>
<feature type="coiled-coil region" evidence="1">
    <location>
        <begin position="173"/>
        <end position="225"/>
    </location>
</feature>
<keyword evidence="2" id="KW-1133">Transmembrane helix</keyword>
<dbReference type="InterPro" id="IPR038729">
    <property type="entry name" value="Rad50/SbcC_AAA"/>
</dbReference>
<evidence type="ECO:0000313" key="4">
    <source>
        <dbReference type="EMBL" id="SUQ14881.1"/>
    </source>
</evidence>
<dbReference type="SUPFAM" id="SSF52540">
    <property type="entry name" value="P-loop containing nucleoside triphosphate hydrolases"/>
    <property type="match status" value="1"/>
</dbReference>
<dbReference type="PANTHER" id="PTHR41259">
    <property type="entry name" value="DOUBLE-STRAND BREAK REPAIR RAD50 ATPASE, PUTATIVE-RELATED"/>
    <property type="match status" value="1"/>
</dbReference>
<organism evidence="4 5">
    <name type="scientific">Faecalicatena contorta</name>
    <dbReference type="NCBI Taxonomy" id="39482"/>
    <lineage>
        <taxon>Bacteria</taxon>
        <taxon>Bacillati</taxon>
        <taxon>Bacillota</taxon>
        <taxon>Clostridia</taxon>
        <taxon>Lachnospirales</taxon>
        <taxon>Lachnospiraceae</taxon>
        <taxon>Faecalicatena</taxon>
    </lineage>
</organism>
<dbReference type="GO" id="GO:0016887">
    <property type="term" value="F:ATP hydrolysis activity"/>
    <property type="evidence" value="ECO:0007669"/>
    <property type="project" value="InterPro"/>
</dbReference>
<evidence type="ECO:0000313" key="5">
    <source>
        <dbReference type="Proteomes" id="UP000254051"/>
    </source>
</evidence>
<reference evidence="5" key="1">
    <citation type="submission" date="2017-07" db="EMBL/GenBank/DDBJ databases">
        <authorList>
            <person name="Varghese N."/>
            <person name="Submissions S."/>
        </authorList>
    </citation>
    <scope>NUCLEOTIDE SEQUENCE [LARGE SCALE GENOMIC DNA]</scope>
    <source>
        <strain evidence="5">NLAE-zl-C134</strain>
    </source>
</reference>
<accession>A0A315ZUE0</accession>
<dbReference type="GO" id="GO:0006302">
    <property type="term" value="P:double-strand break repair"/>
    <property type="evidence" value="ECO:0007669"/>
    <property type="project" value="InterPro"/>
</dbReference>
<evidence type="ECO:0000259" key="3">
    <source>
        <dbReference type="Pfam" id="PF13476"/>
    </source>
</evidence>
<dbReference type="AlphaFoldDB" id="A0A315ZUE0"/>
<protein>
    <submittedName>
        <fullName evidence="4">AAA domain-containing protein</fullName>
    </submittedName>
</protein>
<feature type="transmembrane region" description="Helical" evidence="2">
    <location>
        <begin position="244"/>
        <end position="267"/>
    </location>
</feature>
<keyword evidence="1" id="KW-0175">Coiled coil</keyword>
<keyword evidence="2" id="KW-0812">Transmembrane</keyword>
<dbReference type="Proteomes" id="UP000254051">
    <property type="component" value="Unassembled WGS sequence"/>
</dbReference>
<keyword evidence="5" id="KW-1185">Reference proteome</keyword>
<sequence>MEIKELYLKNFGKFSDQHFFINKGIHIFYGENEYGKSTIYAFIKAMLFGMERGRGRAAQNDEFSRYEPWENPNYYAGIMRFTSGGKSFRLERQFDRYSRSTSLVCEDDGEELSLEDGDLEILLGQVTGESFENTAAIGQLTAKPGQGLAEELKNYAANYYESGSSTVNLNGALETLRLRRKTIERKIKELAENQEVKKETIRQECQYVLNDIERLQKELEQNDRKQSTVQPEQAGEKDRSIKKLAVVGIFGVFTGLLGELWSISAAASPGISGNSIISGFWWILLVSGLGLLCAGTVKYWRNYRNSSSVKEKQIEEESLKKLQWESQRIQGECREKRVMLQNLQEQMAELEIPEEPIKNLRVTRQALLLAEEKMLEASKNMVQGFGTRLNQNASQILEQITGGRYTKLLIDEQLNMVLFRDGRRIPVERVSRGTMEQVYFSLRMAAIDLLYEEPQPVILDDAFVYYDEKRLKSTLKWLSEQERQAIIFTCQKREQEIVKQF</sequence>
<dbReference type="OrthoDB" id="9764467at2"/>
<dbReference type="Gene3D" id="3.40.50.300">
    <property type="entry name" value="P-loop containing nucleotide triphosphate hydrolases"/>
    <property type="match status" value="2"/>
</dbReference>
<feature type="domain" description="Rad50/SbcC-type AAA" evidence="3">
    <location>
        <begin position="6"/>
        <end position="220"/>
    </location>
</feature>
<proteinExistence type="predicted"/>
<gene>
    <name evidence="4" type="ORF">SAMN05216529_108106</name>
</gene>
<dbReference type="InterPro" id="IPR027417">
    <property type="entry name" value="P-loop_NTPase"/>
</dbReference>